<dbReference type="Pfam" id="PF05685">
    <property type="entry name" value="Uma2"/>
    <property type="match status" value="1"/>
</dbReference>
<dbReference type="RefSeq" id="WP_093008128.1">
    <property type="nucleotide sequence ID" value="NZ_FNBC01000028.1"/>
</dbReference>
<dbReference type="PANTHER" id="PTHR36558:SF1">
    <property type="entry name" value="RESTRICTION ENDONUCLEASE DOMAIN-CONTAINING PROTEIN-RELATED"/>
    <property type="match status" value="1"/>
</dbReference>
<keyword evidence="3" id="KW-1185">Reference proteome</keyword>
<dbReference type="InterPro" id="IPR012296">
    <property type="entry name" value="Nuclease_put_TT1808"/>
</dbReference>
<accession>A0A1G7ISN6</accession>
<name>A0A1G7ISN6_9DEIN</name>
<dbReference type="Proteomes" id="UP000199446">
    <property type="component" value="Unassembled WGS sequence"/>
</dbReference>
<dbReference type="InterPro" id="IPR008538">
    <property type="entry name" value="Uma2"/>
</dbReference>
<gene>
    <name evidence="2" type="ORF">SAMN04488243_12819</name>
</gene>
<feature type="domain" description="Putative restriction endonuclease" evidence="1">
    <location>
        <begin position="12"/>
        <end position="151"/>
    </location>
</feature>
<dbReference type="SUPFAM" id="SSF52980">
    <property type="entry name" value="Restriction endonuclease-like"/>
    <property type="match status" value="1"/>
</dbReference>
<evidence type="ECO:0000313" key="3">
    <source>
        <dbReference type="Proteomes" id="UP000199446"/>
    </source>
</evidence>
<evidence type="ECO:0000313" key="2">
    <source>
        <dbReference type="EMBL" id="SDF15329.1"/>
    </source>
</evidence>
<dbReference type="AlphaFoldDB" id="A0A1G7ISN6"/>
<dbReference type="OrthoDB" id="9808428at2"/>
<keyword evidence="2" id="KW-0540">Nuclease</keyword>
<keyword evidence="2" id="KW-0255">Endonuclease</keyword>
<evidence type="ECO:0000259" key="1">
    <source>
        <dbReference type="Pfam" id="PF05685"/>
    </source>
</evidence>
<dbReference type="STRING" id="482827.SAMN04488243_12819"/>
<dbReference type="GO" id="GO:0004519">
    <property type="term" value="F:endonuclease activity"/>
    <property type="evidence" value="ECO:0007669"/>
    <property type="project" value="UniProtKB-KW"/>
</dbReference>
<sequence>MTERALRPLTEEEYLALERESPLRHELLEGFPHAMAGAGLDHNLIVTNLVALLKPLARAKGCRVYSETVKLKLSEDTFYYPDVMAVCGPKAHPLYETSPCLVAEVLSPNTEVQDRREKLSRYLRPPSLLGYLLLESGRPGGVLYRRTPEGFREEALEETLVLPCLEGTLPLAALYEGVA</sequence>
<keyword evidence="2" id="KW-0378">Hydrolase</keyword>
<organism evidence="2 3">
    <name type="scientific">Thermus arciformis</name>
    <dbReference type="NCBI Taxonomy" id="482827"/>
    <lineage>
        <taxon>Bacteria</taxon>
        <taxon>Thermotogati</taxon>
        <taxon>Deinococcota</taxon>
        <taxon>Deinococci</taxon>
        <taxon>Thermales</taxon>
        <taxon>Thermaceae</taxon>
        <taxon>Thermus</taxon>
    </lineage>
</organism>
<dbReference type="InterPro" id="IPR011335">
    <property type="entry name" value="Restrct_endonuc-II-like"/>
</dbReference>
<dbReference type="EMBL" id="FNBC01000028">
    <property type="protein sequence ID" value="SDF15329.1"/>
    <property type="molecule type" value="Genomic_DNA"/>
</dbReference>
<protein>
    <submittedName>
        <fullName evidence="2">Endonuclease, Uma2 family (Restriction endonuclease fold)</fullName>
    </submittedName>
</protein>
<dbReference type="PANTHER" id="PTHR36558">
    <property type="entry name" value="GLR1098 PROTEIN"/>
    <property type="match status" value="1"/>
</dbReference>
<dbReference type="Gene3D" id="3.90.1570.10">
    <property type="entry name" value="tt1808, chain A"/>
    <property type="match status" value="1"/>
</dbReference>
<proteinExistence type="predicted"/>
<reference evidence="3" key="1">
    <citation type="submission" date="2016-10" db="EMBL/GenBank/DDBJ databases">
        <authorList>
            <person name="Varghese N."/>
            <person name="Submissions S."/>
        </authorList>
    </citation>
    <scope>NUCLEOTIDE SEQUENCE [LARGE SCALE GENOMIC DNA]</scope>
    <source>
        <strain evidence="3">CGMCC 1.6992</strain>
    </source>
</reference>
<dbReference type="CDD" id="cd06260">
    <property type="entry name" value="DUF820-like"/>
    <property type="match status" value="1"/>
</dbReference>